<dbReference type="AlphaFoldDB" id="A8H6Y2"/>
<dbReference type="KEGG" id="spl:Spea_3002"/>
<organism evidence="1 2">
    <name type="scientific">Shewanella pealeana (strain ATCC 700345 / ANG-SQ1)</name>
    <dbReference type="NCBI Taxonomy" id="398579"/>
    <lineage>
        <taxon>Bacteria</taxon>
        <taxon>Pseudomonadati</taxon>
        <taxon>Pseudomonadota</taxon>
        <taxon>Gammaproteobacteria</taxon>
        <taxon>Alteromonadales</taxon>
        <taxon>Shewanellaceae</taxon>
        <taxon>Shewanella</taxon>
    </lineage>
</organism>
<proteinExistence type="predicted"/>
<dbReference type="STRING" id="398579.Spea_3002"/>
<keyword evidence="2" id="KW-1185">Reference proteome</keyword>
<dbReference type="RefSeq" id="WP_012156223.1">
    <property type="nucleotide sequence ID" value="NC_009901.1"/>
</dbReference>
<reference evidence="1 2" key="1">
    <citation type="submission" date="2007-10" db="EMBL/GenBank/DDBJ databases">
        <title>Complete sequence of Shewanella pealeana ATCC 700345.</title>
        <authorList>
            <consortium name="US DOE Joint Genome Institute"/>
            <person name="Copeland A."/>
            <person name="Lucas S."/>
            <person name="Lapidus A."/>
            <person name="Barry K."/>
            <person name="Glavina del Rio T."/>
            <person name="Dalin E."/>
            <person name="Tice H."/>
            <person name="Pitluck S."/>
            <person name="Chertkov O."/>
            <person name="Brettin T."/>
            <person name="Bruce D."/>
            <person name="Detter J.C."/>
            <person name="Han C."/>
            <person name="Schmutz J."/>
            <person name="Larimer F."/>
            <person name="Land M."/>
            <person name="Hauser L."/>
            <person name="Kyrpides N."/>
            <person name="Kim E."/>
            <person name="Zhao J.-S.Z."/>
            <person name="Manno D."/>
            <person name="Hawari J."/>
            <person name="Richardson P."/>
        </authorList>
    </citation>
    <scope>NUCLEOTIDE SEQUENCE [LARGE SCALE GENOMIC DNA]</scope>
    <source>
        <strain evidence="2">ATCC 700345 / ANG-SQ1</strain>
    </source>
</reference>
<evidence type="ECO:0008006" key="3">
    <source>
        <dbReference type="Google" id="ProtNLM"/>
    </source>
</evidence>
<sequence length="113" mass="12673">MIKFSILSGVIVAIFLTGCAQLERSDSPKKLENIDSVEEIYTQSGQRCDLAWYEKVDQQVITGDGQGHGPDLGSLEWRSVVEFKLGIRGNESNPELGSDLWCDYIDKQYMSQP</sequence>
<dbReference type="EMBL" id="CP000851">
    <property type="protein sequence ID" value="ABV88319.1"/>
    <property type="molecule type" value="Genomic_DNA"/>
</dbReference>
<name>A8H6Y2_SHEPA</name>
<dbReference type="PROSITE" id="PS51257">
    <property type="entry name" value="PROKAR_LIPOPROTEIN"/>
    <property type="match status" value="1"/>
</dbReference>
<protein>
    <recommendedName>
        <fullName evidence="3">Lipoprotein</fullName>
    </recommendedName>
</protein>
<dbReference type="HOGENOM" id="CLU_2156633_0_0_6"/>
<evidence type="ECO:0000313" key="1">
    <source>
        <dbReference type="EMBL" id="ABV88319.1"/>
    </source>
</evidence>
<gene>
    <name evidence="1" type="ordered locus">Spea_3002</name>
</gene>
<dbReference type="eggNOG" id="COG4461">
    <property type="taxonomic scope" value="Bacteria"/>
</dbReference>
<evidence type="ECO:0000313" key="2">
    <source>
        <dbReference type="Proteomes" id="UP000002608"/>
    </source>
</evidence>
<dbReference type="Proteomes" id="UP000002608">
    <property type="component" value="Chromosome"/>
</dbReference>
<accession>A8H6Y2</accession>